<dbReference type="GO" id="GO:0042806">
    <property type="term" value="F:fucose binding"/>
    <property type="evidence" value="ECO:0007669"/>
    <property type="project" value="TreeGrafter"/>
</dbReference>
<proteinExistence type="predicted"/>
<dbReference type="InterPro" id="IPR050443">
    <property type="entry name" value="RbsD/FucU_mutarotase"/>
</dbReference>
<comment type="caution">
    <text evidence="4">The sequence shown here is derived from an EMBL/GenBank/DDBJ whole genome shotgun (WGS) entry which is preliminary data.</text>
</comment>
<dbReference type="EMBL" id="BLQM01000123">
    <property type="protein sequence ID" value="GMH66565.1"/>
    <property type="molecule type" value="Genomic_DNA"/>
</dbReference>
<evidence type="ECO:0000256" key="3">
    <source>
        <dbReference type="ARBA" id="ARBA00038859"/>
    </source>
</evidence>
<protein>
    <recommendedName>
        <fullName evidence="3">L-fucose mutarotase</fullName>
        <ecNumber evidence="3">5.1.3.29</ecNumber>
    </recommendedName>
</protein>
<keyword evidence="1" id="KW-0413">Isomerase</keyword>
<dbReference type="InterPro" id="IPR007721">
    <property type="entry name" value="RbsD_FucU"/>
</dbReference>
<name>A0A9W7AF13_9STRA</name>
<comment type="catalytic activity">
    <reaction evidence="2">
        <text>alpha-L-fucose = beta-L-fucose</text>
        <dbReference type="Rhea" id="RHEA:25580"/>
        <dbReference type="ChEBI" id="CHEBI:42548"/>
        <dbReference type="ChEBI" id="CHEBI:42589"/>
        <dbReference type="EC" id="5.1.3.29"/>
    </reaction>
</comment>
<accession>A0A9W7AF13</accession>
<dbReference type="PANTHER" id="PTHR31690:SF4">
    <property type="entry name" value="FUCOSE MUTAROTASE"/>
    <property type="match status" value="1"/>
</dbReference>
<dbReference type="Proteomes" id="UP001162640">
    <property type="component" value="Unassembled WGS sequence"/>
</dbReference>
<gene>
    <name evidence="4" type="ORF">TL16_g04460</name>
</gene>
<organism evidence="4 5">
    <name type="scientific">Triparma laevis f. inornata</name>
    <dbReference type="NCBI Taxonomy" id="1714386"/>
    <lineage>
        <taxon>Eukaryota</taxon>
        <taxon>Sar</taxon>
        <taxon>Stramenopiles</taxon>
        <taxon>Ochrophyta</taxon>
        <taxon>Bolidophyceae</taxon>
        <taxon>Parmales</taxon>
        <taxon>Triparmaceae</taxon>
        <taxon>Triparma</taxon>
    </lineage>
</organism>
<dbReference type="SUPFAM" id="SSF102546">
    <property type="entry name" value="RbsD-like"/>
    <property type="match status" value="1"/>
</dbReference>
<dbReference type="PANTHER" id="PTHR31690">
    <property type="entry name" value="FUCOSE MUTAROTASE"/>
    <property type="match status" value="1"/>
</dbReference>
<dbReference type="GO" id="GO:0006004">
    <property type="term" value="P:fucose metabolic process"/>
    <property type="evidence" value="ECO:0007669"/>
    <property type="project" value="TreeGrafter"/>
</dbReference>
<reference evidence="5" key="1">
    <citation type="journal article" date="2023" name="Commun. Biol.">
        <title>Genome analysis of Parmales, the sister group of diatoms, reveals the evolutionary specialization of diatoms from phago-mixotrophs to photoautotrophs.</title>
        <authorList>
            <person name="Ban H."/>
            <person name="Sato S."/>
            <person name="Yoshikawa S."/>
            <person name="Yamada K."/>
            <person name="Nakamura Y."/>
            <person name="Ichinomiya M."/>
            <person name="Sato N."/>
            <person name="Blanc-Mathieu R."/>
            <person name="Endo H."/>
            <person name="Kuwata A."/>
            <person name="Ogata H."/>
        </authorList>
    </citation>
    <scope>NUCLEOTIDE SEQUENCE [LARGE SCALE GENOMIC DNA]</scope>
</reference>
<sequence length="157" mass="17283">MGLLKNLDPLLTADVLHILRSMGHGDKLLICDCNFPAAEVSTKTTTKKHVIITTSLPPVIDAICSVLPLDYFVEDRVQYMIPDAGLELPPSSVDVKNLFTAAIKKHSDTSLSGVERTSFYKESRKCFAVIQTMERRPYANLILQKGVVGPDGNDLKP</sequence>
<dbReference type="AlphaFoldDB" id="A0A9W7AF13"/>
<evidence type="ECO:0000256" key="2">
    <source>
        <dbReference type="ARBA" id="ARBA00036324"/>
    </source>
</evidence>
<evidence type="ECO:0000256" key="1">
    <source>
        <dbReference type="ARBA" id="ARBA00023235"/>
    </source>
</evidence>
<evidence type="ECO:0000313" key="4">
    <source>
        <dbReference type="EMBL" id="GMH66565.1"/>
    </source>
</evidence>
<evidence type="ECO:0000313" key="5">
    <source>
        <dbReference type="Proteomes" id="UP001162640"/>
    </source>
</evidence>
<dbReference type="Gene3D" id="3.40.1650.10">
    <property type="entry name" value="RbsD-like domain"/>
    <property type="match status" value="1"/>
</dbReference>
<dbReference type="GO" id="GO:0036373">
    <property type="term" value="F:L-fucose mutarotase activity"/>
    <property type="evidence" value="ECO:0007669"/>
    <property type="project" value="UniProtKB-EC"/>
</dbReference>
<dbReference type="InterPro" id="IPR023750">
    <property type="entry name" value="RbsD-like_sf"/>
</dbReference>
<dbReference type="Pfam" id="PF05025">
    <property type="entry name" value="RbsD_FucU"/>
    <property type="match status" value="1"/>
</dbReference>
<dbReference type="EC" id="5.1.3.29" evidence="3"/>